<dbReference type="AlphaFoldDB" id="A0A5B2VA59"/>
<dbReference type="Pfam" id="PF00255">
    <property type="entry name" value="GSHPx"/>
    <property type="match status" value="1"/>
</dbReference>
<proteinExistence type="inferred from homology"/>
<evidence type="ECO:0000256" key="4">
    <source>
        <dbReference type="PIRSR" id="PIRSR000303-1"/>
    </source>
</evidence>
<name>A0A5B2VA59_9HYPH</name>
<feature type="active site" evidence="4">
    <location>
        <position position="68"/>
    </location>
</feature>
<accession>A0A5B2VA59</accession>
<dbReference type="GO" id="GO:0004601">
    <property type="term" value="F:peroxidase activity"/>
    <property type="evidence" value="ECO:0007669"/>
    <property type="project" value="UniProtKB-KW"/>
</dbReference>
<dbReference type="InterPro" id="IPR036249">
    <property type="entry name" value="Thioredoxin-like_sf"/>
</dbReference>
<dbReference type="PRINTS" id="PR01011">
    <property type="entry name" value="GLUTPROXDASE"/>
</dbReference>
<dbReference type="EMBL" id="VUOA01000036">
    <property type="protein sequence ID" value="KAA2235292.1"/>
    <property type="molecule type" value="Genomic_DNA"/>
</dbReference>
<keyword evidence="9" id="KW-1185">Reference proteome</keyword>
<dbReference type="PANTHER" id="PTHR11592:SF78">
    <property type="entry name" value="GLUTATHIONE PEROXIDASE"/>
    <property type="match status" value="1"/>
</dbReference>
<evidence type="ECO:0000313" key="8">
    <source>
        <dbReference type="EMBL" id="KAA2235292.1"/>
    </source>
</evidence>
<dbReference type="PROSITE" id="PS51318">
    <property type="entry name" value="TAT"/>
    <property type="match status" value="1"/>
</dbReference>
<keyword evidence="3 5" id="KW-0560">Oxidoreductase</keyword>
<evidence type="ECO:0000256" key="2">
    <source>
        <dbReference type="ARBA" id="ARBA00022559"/>
    </source>
</evidence>
<dbReference type="GO" id="GO:0034599">
    <property type="term" value="P:cellular response to oxidative stress"/>
    <property type="evidence" value="ECO:0007669"/>
    <property type="project" value="TreeGrafter"/>
</dbReference>
<dbReference type="SUPFAM" id="SSF52833">
    <property type="entry name" value="Thioredoxin-like"/>
    <property type="match status" value="1"/>
</dbReference>
<dbReference type="Gene3D" id="3.40.30.10">
    <property type="entry name" value="Glutaredoxin"/>
    <property type="match status" value="1"/>
</dbReference>
<dbReference type="PROSITE" id="PS51352">
    <property type="entry name" value="THIOREDOXIN_2"/>
    <property type="match status" value="1"/>
</dbReference>
<evidence type="ECO:0000259" key="7">
    <source>
        <dbReference type="PROSITE" id="PS51352"/>
    </source>
</evidence>
<dbReference type="InterPro" id="IPR006311">
    <property type="entry name" value="TAT_signal"/>
</dbReference>
<feature type="signal peptide" evidence="6">
    <location>
        <begin position="1"/>
        <end position="26"/>
    </location>
</feature>
<dbReference type="CDD" id="cd00340">
    <property type="entry name" value="GSH_Peroxidase"/>
    <property type="match status" value="1"/>
</dbReference>
<dbReference type="RefSeq" id="WP_149820838.1">
    <property type="nucleotide sequence ID" value="NZ_VUOA01000036.1"/>
</dbReference>
<evidence type="ECO:0000313" key="9">
    <source>
        <dbReference type="Proteomes" id="UP000323142"/>
    </source>
</evidence>
<sequence length="191" mass="20473">MPTRRSVLTIAAAALAAPALSPGAFAQPAGLSSPDGFSFSFPGLEGGDIRLADYRGRPVLVVNTASRCGFTPQFTALQEVWTRYRDRGLVVIGVPSNDFGQELASGKDIAGFCSREFGVTFPMAASQSVRGSSAHPFYRWAASERREAPRWNFHKYLLGPDGRIAASFPSEVRPSDPRVIGAIERALGARG</sequence>
<comment type="similarity">
    <text evidence="1 5">Belongs to the glutathione peroxidase family.</text>
</comment>
<dbReference type="PROSITE" id="PS00460">
    <property type="entry name" value="GLUTATHIONE_PEROXID_1"/>
    <property type="match status" value="1"/>
</dbReference>
<dbReference type="Proteomes" id="UP000323142">
    <property type="component" value="Unassembled WGS sequence"/>
</dbReference>
<comment type="caution">
    <text evidence="8">The sequence shown here is derived from an EMBL/GenBank/DDBJ whole genome shotgun (WGS) entry which is preliminary data.</text>
</comment>
<dbReference type="PIRSF" id="PIRSF000303">
    <property type="entry name" value="Glutathion_perox"/>
    <property type="match status" value="1"/>
</dbReference>
<dbReference type="InterPro" id="IPR029759">
    <property type="entry name" value="GPX_AS"/>
</dbReference>
<dbReference type="PROSITE" id="PS51355">
    <property type="entry name" value="GLUTATHIONE_PEROXID_3"/>
    <property type="match status" value="1"/>
</dbReference>
<evidence type="ECO:0000256" key="3">
    <source>
        <dbReference type="ARBA" id="ARBA00023002"/>
    </source>
</evidence>
<keyword evidence="2 5" id="KW-0575">Peroxidase</keyword>
<protein>
    <recommendedName>
        <fullName evidence="5">Glutathione peroxidase</fullName>
    </recommendedName>
</protein>
<dbReference type="InterPro" id="IPR000889">
    <property type="entry name" value="Glutathione_peroxidase"/>
</dbReference>
<feature type="domain" description="Thioredoxin" evidence="7">
    <location>
        <begin position="20"/>
        <end position="188"/>
    </location>
</feature>
<dbReference type="OrthoDB" id="9785502at2"/>
<evidence type="ECO:0000256" key="1">
    <source>
        <dbReference type="ARBA" id="ARBA00006926"/>
    </source>
</evidence>
<evidence type="ECO:0000256" key="5">
    <source>
        <dbReference type="RuleBase" id="RU000499"/>
    </source>
</evidence>
<organism evidence="8 9">
    <name type="scientific">Salinarimonas soli</name>
    <dbReference type="NCBI Taxonomy" id="1638099"/>
    <lineage>
        <taxon>Bacteria</taxon>
        <taxon>Pseudomonadati</taxon>
        <taxon>Pseudomonadota</taxon>
        <taxon>Alphaproteobacteria</taxon>
        <taxon>Hyphomicrobiales</taxon>
        <taxon>Salinarimonadaceae</taxon>
        <taxon>Salinarimonas</taxon>
    </lineage>
</organism>
<gene>
    <name evidence="8" type="ORF">F0L46_19940</name>
</gene>
<evidence type="ECO:0000256" key="6">
    <source>
        <dbReference type="SAM" id="SignalP"/>
    </source>
</evidence>
<feature type="chain" id="PRO_5022844130" description="Glutathione peroxidase" evidence="6">
    <location>
        <begin position="27"/>
        <end position="191"/>
    </location>
</feature>
<dbReference type="InterPro" id="IPR013766">
    <property type="entry name" value="Thioredoxin_domain"/>
</dbReference>
<dbReference type="PANTHER" id="PTHR11592">
    <property type="entry name" value="GLUTATHIONE PEROXIDASE"/>
    <property type="match status" value="1"/>
</dbReference>
<reference evidence="8 9" key="1">
    <citation type="submission" date="2019-09" db="EMBL/GenBank/DDBJ databases">
        <title>Salinarimonas rosea gen. nov., sp. nov., a new member of the a-2 subgroup of the Proteobacteria.</title>
        <authorList>
            <person name="Liu J."/>
        </authorList>
    </citation>
    <scope>NUCLEOTIDE SEQUENCE [LARGE SCALE GENOMIC DNA]</scope>
    <source>
        <strain evidence="8 9">BN140002</strain>
    </source>
</reference>
<reference evidence="8 9" key="2">
    <citation type="submission" date="2019-09" db="EMBL/GenBank/DDBJ databases">
        <authorList>
            <person name="Jin C."/>
        </authorList>
    </citation>
    <scope>NUCLEOTIDE SEQUENCE [LARGE SCALE GENOMIC DNA]</scope>
    <source>
        <strain evidence="8 9">BN140002</strain>
    </source>
</reference>
<keyword evidence="6" id="KW-0732">Signal</keyword>